<dbReference type="Proteomes" id="UP001604336">
    <property type="component" value="Unassembled WGS sequence"/>
</dbReference>
<accession>A0ABD1W2T3</accession>
<dbReference type="InterPro" id="IPR004252">
    <property type="entry name" value="Probable_transposase_24"/>
</dbReference>
<protein>
    <submittedName>
        <fullName evidence="1">Plant transposase (Ptta/En/Spm family)</fullName>
    </submittedName>
</protein>
<comment type="caution">
    <text evidence="1">The sequence shown here is derived from an EMBL/GenBank/DDBJ whole genome shotgun (WGS) entry which is preliminary data.</text>
</comment>
<evidence type="ECO:0000313" key="2">
    <source>
        <dbReference type="Proteomes" id="UP001604336"/>
    </source>
</evidence>
<evidence type="ECO:0000313" key="1">
    <source>
        <dbReference type="EMBL" id="KAL2542795.1"/>
    </source>
</evidence>
<organism evidence="1 2">
    <name type="scientific">Abeliophyllum distichum</name>
    <dbReference type="NCBI Taxonomy" id="126358"/>
    <lineage>
        <taxon>Eukaryota</taxon>
        <taxon>Viridiplantae</taxon>
        <taxon>Streptophyta</taxon>
        <taxon>Embryophyta</taxon>
        <taxon>Tracheophyta</taxon>
        <taxon>Spermatophyta</taxon>
        <taxon>Magnoliopsida</taxon>
        <taxon>eudicotyledons</taxon>
        <taxon>Gunneridae</taxon>
        <taxon>Pentapetalae</taxon>
        <taxon>asterids</taxon>
        <taxon>lamiids</taxon>
        <taxon>Lamiales</taxon>
        <taxon>Oleaceae</taxon>
        <taxon>Forsythieae</taxon>
        <taxon>Abeliophyllum</taxon>
    </lineage>
</organism>
<reference evidence="2" key="1">
    <citation type="submission" date="2024-07" db="EMBL/GenBank/DDBJ databases">
        <title>Two chromosome-level genome assemblies of Korean endemic species Abeliophyllum distichum and Forsythia ovata (Oleaceae).</title>
        <authorList>
            <person name="Jang H."/>
        </authorList>
    </citation>
    <scope>NUCLEOTIDE SEQUENCE [LARGE SCALE GENOMIC DNA]</scope>
</reference>
<sequence length="269" mass="31525">MAEEQVAPRNVRRKAKLAFLGRTRVGKLSVSFQDGVAIGPNSIELFALVGRLGRDANLLPFHFLKWPLVDIEHKDRVMIKIKQHFDFPDECNKYVLKQLNATWKDEKGDLKREYFISFATREDWIANRPDKVPKDQWTVLVEYWKNPKTLEKVGKSIINRKRHKIMHTGGSKSFMKHAVEMEEDLERDEPLGTPATRLEIFRMTHTQKDKTPINELCKEKMDQMKDLVDKVTEEGSSMYSTGYDDIFTQVMGPDCRDWKRCFERATFLR</sequence>
<dbReference type="AlphaFoldDB" id="A0ABD1W2T3"/>
<dbReference type="Pfam" id="PF03004">
    <property type="entry name" value="Transposase_24"/>
    <property type="match status" value="1"/>
</dbReference>
<name>A0ABD1W2T3_9LAMI</name>
<dbReference type="PANTHER" id="PTHR33144">
    <property type="entry name" value="OS10G0409366 PROTEIN-RELATED"/>
    <property type="match status" value="1"/>
</dbReference>
<dbReference type="EMBL" id="JBFOLK010000001">
    <property type="protein sequence ID" value="KAL2542795.1"/>
    <property type="molecule type" value="Genomic_DNA"/>
</dbReference>
<dbReference type="PANTHER" id="PTHR33144:SF46">
    <property type="entry name" value="OS04G0610000 PROTEIN"/>
    <property type="match status" value="1"/>
</dbReference>
<gene>
    <name evidence="1" type="ORF">Adt_03773</name>
</gene>
<keyword evidence="2" id="KW-1185">Reference proteome</keyword>
<proteinExistence type="predicted"/>